<evidence type="ECO:0000313" key="3">
    <source>
        <dbReference type="EMBL" id="XBW08840.1"/>
    </source>
</evidence>
<organism evidence="3">
    <name type="scientific">Scrofimicrobium appendicitidis</name>
    <dbReference type="NCBI Taxonomy" id="3079930"/>
    <lineage>
        <taxon>Bacteria</taxon>
        <taxon>Bacillati</taxon>
        <taxon>Actinomycetota</taxon>
        <taxon>Actinomycetes</taxon>
        <taxon>Actinomycetales</taxon>
        <taxon>Actinomycetaceae</taxon>
        <taxon>Scrofimicrobium</taxon>
    </lineage>
</organism>
<dbReference type="KEGG" id="sapp:SAC06_04600"/>
<dbReference type="SUPFAM" id="SSF57997">
    <property type="entry name" value="Tropomyosin"/>
    <property type="match status" value="1"/>
</dbReference>
<dbReference type="RefSeq" id="WP_350259040.1">
    <property type="nucleotide sequence ID" value="NZ_CP138335.1"/>
</dbReference>
<name>A0AAU7VAE4_9ACTO</name>
<gene>
    <name evidence="3" type="ORF">SAC06_04600</name>
</gene>
<feature type="coiled-coil region" evidence="1">
    <location>
        <begin position="37"/>
        <end position="116"/>
    </location>
</feature>
<evidence type="ECO:0000259" key="2">
    <source>
        <dbReference type="Pfam" id="PF24481"/>
    </source>
</evidence>
<dbReference type="EMBL" id="CP138335">
    <property type="protein sequence ID" value="XBW08840.1"/>
    <property type="molecule type" value="Genomic_DNA"/>
</dbReference>
<accession>A0AAU7VAE4</accession>
<proteinExistence type="predicted"/>
<keyword evidence="1" id="KW-0175">Coiled coil</keyword>
<dbReference type="Pfam" id="PF24481">
    <property type="entry name" value="CT398_CC"/>
    <property type="match status" value="1"/>
</dbReference>
<dbReference type="AlphaFoldDB" id="A0AAU7VAE4"/>
<feature type="domain" description="CT398-like coiled coil hairpin" evidence="2">
    <location>
        <begin position="14"/>
        <end position="192"/>
    </location>
</feature>
<evidence type="ECO:0000256" key="1">
    <source>
        <dbReference type="SAM" id="Coils"/>
    </source>
</evidence>
<dbReference type="InterPro" id="IPR056003">
    <property type="entry name" value="CT398_CC_hairpin"/>
</dbReference>
<dbReference type="Gene3D" id="1.10.287.1490">
    <property type="match status" value="1"/>
</dbReference>
<reference evidence="3" key="1">
    <citation type="submission" date="2023-11" db="EMBL/GenBank/DDBJ databases">
        <title>Scrofimicrobium hongkongense sp. nov., isolated from a patient with peritonitis.</title>
        <authorList>
            <person name="Lao H.Y."/>
            <person name="Wong A.Y.P."/>
            <person name="Ng T.L."/>
            <person name="Wong R.Y.L."/>
            <person name="Yau M.C.Y."/>
            <person name="Lam J.Y.W."/>
            <person name="Siu G.K.H."/>
        </authorList>
    </citation>
    <scope>NUCLEOTIDE SEQUENCE</scope>
    <source>
        <strain evidence="3">R131</strain>
    </source>
</reference>
<protein>
    <recommendedName>
        <fullName evidence="2">CT398-like coiled coil hairpin domain-containing protein</fullName>
    </recommendedName>
</protein>
<sequence>MKALPLEQTHLVELQRLDLALARLRHQDRTHPARQEIVELAGRASDLQQAIVAAEARLDGASRQIEQVESEIEKVRQRRDLQQRRLDEGKVPIRDMSALEHEVASIETRIATLEDKAMELMEGREKLAAGIEAARQNHAALLADQGAAEQRLAADLAVTGEEIDQLEAQRRHVVELLPAQLVTAYEGLQARLGPRVVIEMHEGTLVDAPVELPLSELSELAMHPADQLYISDETEYLIART</sequence>